<feature type="transmembrane region" description="Helical" evidence="1">
    <location>
        <begin position="220"/>
        <end position="250"/>
    </location>
</feature>
<comment type="caution">
    <text evidence="2">The sequence shown here is derived from an EMBL/GenBank/DDBJ whole genome shotgun (WGS) entry which is preliminary data.</text>
</comment>
<accession>A0A7Y9X8X9</accession>
<keyword evidence="1" id="KW-0812">Transmembrane</keyword>
<evidence type="ECO:0000313" key="3">
    <source>
        <dbReference type="Proteomes" id="UP000584931"/>
    </source>
</evidence>
<evidence type="ECO:0000313" key="2">
    <source>
        <dbReference type="EMBL" id="NYH51396.1"/>
    </source>
</evidence>
<reference evidence="2 3" key="1">
    <citation type="submission" date="2020-07" db="EMBL/GenBank/DDBJ databases">
        <title>Sequencing the genomes of 1000 actinobacteria strains.</title>
        <authorList>
            <person name="Klenk H.-P."/>
        </authorList>
    </citation>
    <scope>NUCLEOTIDE SEQUENCE [LARGE SCALE GENOMIC DNA]</scope>
    <source>
        <strain evidence="2 3">DSM 45278</strain>
    </source>
</reference>
<feature type="transmembrane region" description="Helical" evidence="1">
    <location>
        <begin position="68"/>
        <end position="89"/>
    </location>
</feature>
<sequence>MGGLLTVLGKKFTEQWLTLLALPGALYVAAAVGARTLGRDHTWDLGHLTDQITAWAEDPRIDTVAGQVVVFVAVVAASALVGLAAQGMSAGLERVWFAADWASWPWFLSRLVAPVVRWRQERWGKRHTAVEQARSPDHGFRSVEGYSFEVAFDRMAWTGVEYPQRPTWCGDRLNALAQRLDRDHDLDVAVVWPHLWLVLPDQVRSEITEARQSLGRATALVGWGVLYLGLAVWWWPAVLVFAVLSAVGWWRTRVATEVYATLVEASVRLHVGDLAERVGVDYSGLLTKQVGQDLSNRLRASVPPASAS</sequence>
<feature type="transmembrane region" description="Helical" evidence="1">
    <location>
        <begin position="16"/>
        <end position="34"/>
    </location>
</feature>
<dbReference type="RefSeq" id="WP_179809308.1">
    <property type="nucleotide sequence ID" value="NZ_JACCHL010000001.1"/>
</dbReference>
<protein>
    <submittedName>
        <fullName evidence="2">Uncharacterized protein</fullName>
    </submittedName>
</protein>
<name>A0A7Y9X8X9_9ACTN</name>
<gene>
    <name evidence="2" type="ORF">HNR06_000985</name>
</gene>
<dbReference type="AlphaFoldDB" id="A0A7Y9X8X9"/>
<organism evidence="2 3">
    <name type="scientific">Nocardiopsis sinuspersici</name>
    <dbReference type="NCBI Taxonomy" id="501010"/>
    <lineage>
        <taxon>Bacteria</taxon>
        <taxon>Bacillati</taxon>
        <taxon>Actinomycetota</taxon>
        <taxon>Actinomycetes</taxon>
        <taxon>Streptosporangiales</taxon>
        <taxon>Nocardiopsidaceae</taxon>
        <taxon>Nocardiopsis</taxon>
    </lineage>
</organism>
<keyword evidence="1" id="KW-0472">Membrane</keyword>
<evidence type="ECO:0000256" key="1">
    <source>
        <dbReference type="SAM" id="Phobius"/>
    </source>
</evidence>
<keyword evidence="1" id="KW-1133">Transmembrane helix</keyword>
<dbReference type="Proteomes" id="UP000584931">
    <property type="component" value="Unassembled WGS sequence"/>
</dbReference>
<dbReference type="EMBL" id="JACCHL010000001">
    <property type="protein sequence ID" value="NYH51396.1"/>
    <property type="molecule type" value="Genomic_DNA"/>
</dbReference>
<proteinExistence type="predicted"/>